<organism evidence="1 2">
    <name type="scientific">Sebaldella termitidis (strain ATCC 33386 / NCTC 11300)</name>
    <dbReference type="NCBI Taxonomy" id="526218"/>
    <lineage>
        <taxon>Bacteria</taxon>
        <taxon>Fusobacteriati</taxon>
        <taxon>Fusobacteriota</taxon>
        <taxon>Fusobacteriia</taxon>
        <taxon>Fusobacteriales</taxon>
        <taxon>Leptotrichiaceae</taxon>
        <taxon>Sebaldella</taxon>
    </lineage>
</organism>
<dbReference type="KEGG" id="str:Sterm_0287"/>
<name>D1AL05_SEBTE</name>
<dbReference type="AlphaFoldDB" id="D1AL05"/>
<gene>
    <name evidence="1" type="ordered locus">Sterm_0287</name>
</gene>
<accession>D1AL05</accession>
<evidence type="ECO:0000313" key="2">
    <source>
        <dbReference type="Proteomes" id="UP000000845"/>
    </source>
</evidence>
<evidence type="ECO:0000313" key="1">
    <source>
        <dbReference type="EMBL" id="ACZ07171.1"/>
    </source>
</evidence>
<dbReference type="HOGENOM" id="CLU_1474203_0_0_0"/>
<reference evidence="1 2" key="2">
    <citation type="journal article" date="2010" name="Stand. Genomic Sci.">
        <title>Complete genome sequence of Sebaldella termitidis type strain (NCTC 11300).</title>
        <authorList>
            <person name="Harmon-Smith M."/>
            <person name="Celia L."/>
            <person name="Chertkov O."/>
            <person name="Lapidus A."/>
            <person name="Copeland A."/>
            <person name="Glavina Del Rio T."/>
            <person name="Nolan M."/>
            <person name="Lucas S."/>
            <person name="Tice H."/>
            <person name="Cheng J.F."/>
            <person name="Han C."/>
            <person name="Detter J.C."/>
            <person name="Bruce D."/>
            <person name="Goodwin L."/>
            <person name="Pitluck S."/>
            <person name="Pati A."/>
            <person name="Liolios K."/>
            <person name="Ivanova N."/>
            <person name="Mavromatis K."/>
            <person name="Mikhailova N."/>
            <person name="Chen A."/>
            <person name="Palaniappan K."/>
            <person name="Land M."/>
            <person name="Hauser L."/>
            <person name="Chang Y.J."/>
            <person name="Jeffries C.D."/>
            <person name="Brettin T."/>
            <person name="Goker M."/>
            <person name="Beck B."/>
            <person name="Bristow J."/>
            <person name="Eisen J.A."/>
            <person name="Markowitz V."/>
            <person name="Hugenholtz P."/>
            <person name="Kyrpides N.C."/>
            <person name="Klenk H.P."/>
            <person name="Chen F."/>
        </authorList>
    </citation>
    <scope>NUCLEOTIDE SEQUENCE [LARGE SCALE GENOMIC DNA]</scope>
    <source>
        <strain evidence="2">ATCC 33386 / NCTC 11300</strain>
    </source>
</reference>
<proteinExistence type="predicted"/>
<keyword evidence="2" id="KW-1185">Reference proteome</keyword>
<sequence length="183" mass="21783">MRKSLIKICVIYVLVLSLTIANSKYIIMDIGNDPYATSGSLITSNEIETLKNVKKIGFIEVNDEEKIEKVYFFDDKKYQVIEEFKEGDTINIDKFKEFNQKSIEEYNKFRCFGIPCSKPEIYNEDESELWNFIKYLYRASTRIVVLTDREYLKYLKLKNNEEKVRLLKEKIKDEVMYDTSKKI</sequence>
<dbReference type="EMBL" id="CP001739">
    <property type="protein sequence ID" value="ACZ07171.1"/>
    <property type="molecule type" value="Genomic_DNA"/>
</dbReference>
<reference evidence="2" key="1">
    <citation type="submission" date="2009-09" db="EMBL/GenBank/DDBJ databases">
        <title>The complete chromosome of Sebaldella termitidis ATCC 33386.</title>
        <authorList>
            <consortium name="US DOE Joint Genome Institute (JGI-PGF)"/>
            <person name="Lucas S."/>
            <person name="Copeland A."/>
            <person name="Lapidus A."/>
            <person name="Glavina del Rio T."/>
            <person name="Dalin E."/>
            <person name="Tice H."/>
            <person name="Bruce D."/>
            <person name="Goodwin L."/>
            <person name="Pitluck S."/>
            <person name="Kyrpides N."/>
            <person name="Mavromatis K."/>
            <person name="Ivanova N."/>
            <person name="Mikhailova N."/>
            <person name="Sims D."/>
            <person name="Meincke L."/>
            <person name="Brettin T."/>
            <person name="Detter J.C."/>
            <person name="Han C."/>
            <person name="Larimer F."/>
            <person name="Land M."/>
            <person name="Hauser L."/>
            <person name="Markowitz V."/>
            <person name="Cheng J.F."/>
            <person name="Hugenholtz P."/>
            <person name="Woyke T."/>
            <person name="Wu D."/>
            <person name="Eisen J.A."/>
        </authorList>
    </citation>
    <scope>NUCLEOTIDE SEQUENCE [LARGE SCALE GENOMIC DNA]</scope>
    <source>
        <strain evidence="2">ATCC 33386 / NCTC 11300</strain>
    </source>
</reference>
<dbReference type="Proteomes" id="UP000000845">
    <property type="component" value="Chromosome"/>
</dbReference>
<protein>
    <submittedName>
        <fullName evidence="1">Uncharacterized protein</fullName>
    </submittedName>
</protein>